<gene>
    <name evidence="2" type="ORF">BO71DRAFT_31212</name>
</gene>
<dbReference type="Proteomes" id="UP000247810">
    <property type="component" value="Unassembled WGS sequence"/>
</dbReference>
<accession>A0A319D4P2</accession>
<reference evidence="2 3" key="1">
    <citation type="submission" date="2018-02" db="EMBL/GenBank/DDBJ databases">
        <title>The genomes of Aspergillus section Nigri reveals drivers in fungal speciation.</title>
        <authorList>
            <consortium name="DOE Joint Genome Institute"/>
            <person name="Vesth T.C."/>
            <person name="Nybo J."/>
            <person name="Theobald S."/>
            <person name="Brandl J."/>
            <person name="Frisvad J.C."/>
            <person name="Nielsen K.F."/>
            <person name="Lyhne E.K."/>
            <person name="Kogle M.E."/>
            <person name="Kuo A."/>
            <person name="Riley R."/>
            <person name="Clum A."/>
            <person name="Nolan M."/>
            <person name="Lipzen A."/>
            <person name="Salamov A."/>
            <person name="Henrissat B."/>
            <person name="Wiebenga A."/>
            <person name="De vries R.P."/>
            <person name="Grigoriev I.V."/>
            <person name="Mortensen U.H."/>
            <person name="Andersen M.R."/>
            <person name="Baker S.E."/>
        </authorList>
    </citation>
    <scope>NUCLEOTIDE SEQUENCE [LARGE SCALE GENOMIC DNA]</scope>
    <source>
        <strain evidence="2 3">CBS 707.79</strain>
    </source>
</reference>
<name>A0A319D4P2_9EURO</name>
<evidence type="ECO:0000313" key="3">
    <source>
        <dbReference type="Proteomes" id="UP000247810"/>
    </source>
</evidence>
<organism evidence="2 3">
    <name type="scientific">Aspergillus ellipticus CBS 707.79</name>
    <dbReference type="NCBI Taxonomy" id="1448320"/>
    <lineage>
        <taxon>Eukaryota</taxon>
        <taxon>Fungi</taxon>
        <taxon>Dikarya</taxon>
        <taxon>Ascomycota</taxon>
        <taxon>Pezizomycotina</taxon>
        <taxon>Eurotiomycetes</taxon>
        <taxon>Eurotiomycetidae</taxon>
        <taxon>Eurotiales</taxon>
        <taxon>Aspergillaceae</taxon>
        <taxon>Aspergillus</taxon>
        <taxon>Aspergillus subgen. Circumdati</taxon>
    </lineage>
</organism>
<keyword evidence="3" id="KW-1185">Reference proteome</keyword>
<feature type="compositionally biased region" description="Basic and acidic residues" evidence="1">
    <location>
        <begin position="136"/>
        <end position="145"/>
    </location>
</feature>
<feature type="compositionally biased region" description="Basic and acidic residues" evidence="1">
    <location>
        <begin position="157"/>
        <end position="172"/>
    </location>
</feature>
<evidence type="ECO:0000313" key="2">
    <source>
        <dbReference type="EMBL" id="PYH92101.1"/>
    </source>
</evidence>
<evidence type="ECO:0000256" key="1">
    <source>
        <dbReference type="SAM" id="MobiDB-lite"/>
    </source>
</evidence>
<dbReference type="AlphaFoldDB" id="A0A319D4P2"/>
<sequence length="202" mass="22331">MAPMAQTQVFPSKVFPSVAAKSLPPKTYLVDRSPMMRLFLGACSGVDGISARQQGFWHSSFALAPVISARSTDCDSAPRDRAICRIKHSNCPARKKLHPISPPHKIRLCPVYTQSPVPFWFAVSFIPNTSNPKGKSTAERQRIEQNRPINMSLSSGDEARKARGKRPVEMPSERIANNPNIGQVISSGQEAQKKRHDNKKEG</sequence>
<dbReference type="OrthoDB" id="10511207at2759"/>
<dbReference type="EMBL" id="KZ825925">
    <property type="protein sequence ID" value="PYH92101.1"/>
    <property type="molecule type" value="Genomic_DNA"/>
</dbReference>
<feature type="compositionally biased region" description="Basic residues" evidence="1">
    <location>
        <begin position="193"/>
        <end position="202"/>
    </location>
</feature>
<dbReference type="VEuPathDB" id="FungiDB:BO71DRAFT_31212"/>
<proteinExistence type="predicted"/>
<feature type="compositionally biased region" description="Polar residues" evidence="1">
    <location>
        <begin position="175"/>
        <end position="190"/>
    </location>
</feature>
<protein>
    <submittedName>
        <fullName evidence="2">Uncharacterized protein</fullName>
    </submittedName>
</protein>
<feature type="region of interest" description="Disordered" evidence="1">
    <location>
        <begin position="130"/>
        <end position="202"/>
    </location>
</feature>